<dbReference type="Proteomes" id="UP000195437">
    <property type="component" value="Chromosome"/>
</dbReference>
<dbReference type="RefSeq" id="WP_087457405.1">
    <property type="nucleotide sequence ID" value="NZ_CP021434.1"/>
</dbReference>
<gene>
    <name evidence="1" type="ORF">CBW65_14260</name>
</gene>
<dbReference type="AlphaFoldDB" id="A0A1Y0IP31"/>
<organism evidence="1 2">
    <name type="scientific">Tumebacillus avium</name>
    <dbReference type="NCBI Taxonomy" id="1903704"/>
    <lineage>
        <taxon>Bacteria</taxon>
        <taxon>Bacillati</taxon>
        <taxon>Bacillota</taxon>
        <taxon>Bacilli</taxon>
        <taxon>Bacillales</taxon>
        <taxon>Alicyclobacillaceae</taxon>
        <taxon>Tumebacillus</taxon>
    </lineage>
</organism>
<sequence>MNEANRVLPENQLFADLLGQEILLTTVSDQLNIMGQTFRPIFCGRLVEVTDGIITLDPVIIKMNNAPFHRFPTPLQFPIERISNFLPFDCGTRFPIP</sequence>
<dbReference type="EMBL" id="CP021434">
    <property type="protein sequence ID" value="ARU62040.1"/>
    <property type="molecule type" value="Genomic_DNA"/>
</dbReference>
<reference evidence="2" key="1">
    <citation type="submission" date="2017-05" db="EMBL/GenBank/DDBJ databases">
        <authorList>
            <person name="Sung H."/>
        </authorList>
    </citation>
    <scope>NUCLEOTIDE SEQUENCE [LARGE SCALE GENOMIC DNA]</scope>
    <source>
        <strain evidence="2">AR23208</strain>
    </source>
</reference>
<keyword evidence="2" id="KW-1185">Reference proteome</keyword>
<evidence type="ECO:0000313" key="1">
    <source>
        <dbReference type="EMBL" id="ARU62040.1"/>
    </source>
</evidence>
<protein>
    <submittedName>
        <fullName evidence="1">Uncharacterized protein</fullName>
    </submittedName>
</protein>
<accession>A0A1Y0IP31</accession>
<proteinExistence type="predicted"/>
<name>A0A1Y0IP31_9BACL</name>
<dbReference type="OrthoDB" id="2655130at2"/>
<evidence type="ECO:0000313" key="2">
    <source>
        <dbReference type="Proteomes" id="UP000195437"/>
    </source>
</evidence>
<dbReference type="KEGG" id="tum:CBW65_14260"/>